<dbReference type="EMBL" id="CP015994">
    <property type="protein sequence ID" value="ASI48034.1"/>
    <property type="molecule type" value="Genomic_DNA"/>
</dbReference>
<feature type="compositionally biased region" description="Basic and acidic residues" evidence="7">
    <location>
        <begin position="747"/>
        <end position="764"/>
    </location>
</feature>
<organism evidence="9 10">
    <name type="scientific">Anaplasma ovis str. Haibei</name>
    <dbReference type="NCBI Taxonomy" id="1248439"/>
    <lineage>
        <taxon>Bacteria</taxon>
        <taxon>Pseudomonadati</taxon>
        <taxon>Pseudomonadota</taxon>
        <taxon>Alphaproteobacteria</taxon>
        <taxon>Rickettsiales</taxon>
        <taxon>Anaplasmataceae</taxon>
        <taxon>Anaplasma</taxon>
    </lineage>
</organism>
<feature type="transmembrane region" description="Helical" evidence="8">
    <location>
        <begin position="85"/>
        <end position="107"/>
    </location>
</feature>
<dbReference type="InterPro" id="IPR003688">
    <property type="entry name" value="TraG/VirD4"/>
</dbReference>
<dbReference type="Pfam" id="PF02534">
    <property type="entry name" value="T4SS-DNA_transf"/>
    <property type="match status" value="1"/>
</dbReference>
<keyword evidence="5 8" id="KW-1133">Transmembrane helix</keyword>
<dbReference type="FunFam" id="3.40.50.300:FF:002005">
    <property type="entry name" value="Type IV secretion system protein VirD4"/>
    <property type="match status" value="1"/>
</dbReference>
<name>A0A2Z2LC98_9RICK</name>
<dbReference type="InterPro" id="IPR027417">
    <property type="entry name" value="P-loop_NTPase"/>
</dbReference>
<evidence type="ECO:0000313" key="9">
    <source>
        <dbReference type="EMBL" id="ASI48034.1"/>
    </source>
</evidence>
<evidence type="ECO:0000256" key="7">
    <source>
        <dbReference type="SAM" id="MobiDB-lite"/>
    </source>
</evidence>
<accession>A0A2Z2LC98</accession>
<feature type="compositionally biased region" description="Acidic residues" evidence="7">
    <location>
        <begin position="702"/>
        <end position="714"/>
    </location>
</feature>
<evidence type="ECO:0000256" key="1">
    <source>
        <dbReference type="ARBA" id="ARBA00004651"/>
    </source>
</evidence>
<evidence type="ECO:0000256" key="6">
    <source>
        <dbReference type="ARBA" id="ARBA00023136"/>
    </source>
</evidence>
<dbReference type="CDD" id="cd01127">
    <property type="entry name" value="TrwB_TraG_TraD_VirD4"/>
    <property type="match status" value="1"/>
</dbReference>
<dbReference type="NCBIfam" id="NF010472">
    <property type="entry name" value="PRK13897.1"/>
    <property type="match status" value="1"/>
</dbReference>
<feature type="compositionally biased region" description="Basic and acidic residues" evidence="7">
    <location>
        <begin position="600"/>
        <end position="614"/>
    </location>
</feature>
<gene>
    <name evidence="9" type="primary">virD4</name>
    <name evidence="9" type="ORF">AOV_04630</name>
</gene>
<evidence type="ECO:0000256" key="5">
    <source>
        <dbReference type="ARBA" id="ARBA00022989"/>
    </source>
</evidence>
<evidence type="ECO:0000313" key="10">
    <source>
        <dbReference type="Proteomes" id="UP000259762"/>
    </source>
</evidence>
<feature type="compositionally biased region" description="Acidic residues" evidence="7">
    <location>
        <begin position="631"/>
        <end position="648"/>
    </location>
</feature>
<dbReference type="KEGG" id="aoh:AOV_04630"/>
<keyword evidence="4 8" id="KW-0812">Transmembrane</keyword>
<dbReference type="InterPro" id="IPR051539">
    <property type="entry name" value="T4SS-coupling_protein"/>
</dbReference>
<keyword evidence="3" id="KW-1003">Cell membrane</keyword>
<keyword evidence="10" id="KW-1185">Reference proteome</keyword>
<feature type="compositionally biased region" description="Acidic residues" evidence="7">
    <location>
        <begin position="770"/>
        <end position="794"/>
    </location>
</feature>
<dbReference type="Gene3D" id="3.40.50.300">
    <property type="entry name" value="P-loop containing nucleotide triphosphate hydrolases"/>
    <property type="match status" value="1"/>
</dbReference>
<dbReference type="AlphaFoldDB" id="A0A2Z2LC98"/>
<dbReference type="Proteomes" id="UP000259762">
    <property type="component" value="Chromosome"/>
</dbReference>
<dbReference type="PANTHER" id="PTHR37937">
    <property type="entry name" value="CONJUGATIVE TRANSFER: DNA TRANSPORT"/>
    <property type="match status" value="1"/>
</dbReference>
<evidence type="ECO:0000256" key="8">
    <source>
        <dbReference type="SAM" id="Phobius"/>
    </source>
</evidence>
<dbReference type="SUPFAM" id="SSF52540">
    <property type="entry name" value="P-loop containing nucleoside triphosphate hydrolases"/>
    <property type="match status" value="1"/>
</dbReference>
<reference evidence="9 10" key="2">
    <citation type="journal article" date="2019" name="BMC Genomics">
        <title>The Anaplasma ovis genome reveals a high proportion of pseudogenes.</title>
        <authorList>
            <person name="Liu Z."/>
            <person name="Peasley A.M."/>
            <person name="Yang J."/>
            <person name="Li Y."/>
            <person name="Guan G."/>
            <person name="Luo J."/>
            <person name="Yin H."/>
            <person name="Brayton K.A."/>
        </authorList>
    </citation>
    <scope>NUCLEOTIDE SEQUENCE [LARGE SCALE GENOMIC DNA]</scope>
    <source>
        <strain evidence="9 10">Haibei</strain>
    </source>
</reference>
<feature type="region of interest" description="Disordered" evidence="7">
    <location>
        <begin position="566"/>
        <end position="812"/>
    </location>
</feature>
<protein>
    <submittedName>
        <fullName evidence="9">Type IV secretion system protein VirD4</fullName>
    </submittedName>
</protein>
<keyword evidence="6 8" id="KW-0472">Membrane</keyword>
<sequence>MHSSSNHIRNILVFFFGMFFILEFCFYISGALFVLAMWGLEYLDFNALNPSISDFPMRLWPTIFNYIHGWWADPKLYGVSNSLKLWLSFAAPLCIVGTVFWNLRHILMEWRPFRKKEALHGDSRWASERDIRKIGLRSRKGLLLGKDQRGYLVADGYQHALLFAPTGSGKGVGFVIPNLLFWEDSLVVHDIKLENYDITSGWRKKIGQEVYVWNPAQPDGISHCYNPLDWISKKPGQMVDDVQKIANLIMPEQDFWYNEARSLFVGVVLYLLAVPEKVKSFGEVVRTMRSDDVVYNLAVVLDTIGKKIHPVAYMNIAAFLQKADKERSGVVSTMNSSLELWANPLIDTATASSDFNVQEFKKKRITVYVGVTPDNLTRLRPLMQVFYQQATEFLCRALPSDDEPYGVLFMMDEFPTLGKMEQFQTGIAYFRGYRVRLFLIIQDTEQLKGIYEEAGMNSFLSNSTYRITFAANNIETANLISQLIGNKTVSQESLNRPKFLDLNPASRSLHISDTQRALLLPQEVIMLPKDEQILLIESTYPIKSRKIKYYEDKFFTKKLLKSTFVPTQEPYDPDAARGGGVDTVAEDVPTPEEGEQAAIAHEESAQEQPQEQHGDGGGYEEFGDYSQDYDYGPEDEYMEGLDDIEGEDEPLHKEGLDDIYDENGYADDHMGDGYPEEEESAGGGLQDTDYDEDGEPYHAGEGGEEPYGEDEMYGAEEGGTGGRLEGEEPTDSDFHDMDYGYEGEDGESYHAEDGGEEPYGKDEMYGAEGEATEEYTTEAEEFATDGDLQDDEPHEEGGGEDAQPQRNDDEKQ</sequence>
<dbReference type="GO" id="GO:0005886">
    <property type="term" value="C:plasma membrane"/>
    <property type="evidence" value="ECO:0007669"/>
    <property type="project" value="UniProtKB-SubCell"/>
</dbReference>
<evidence type="ECO:0000256" key="3">
    <source>
        <dbReference type="ARBA" id="ARBA00022475"/>
    </source>
</evidence>
<evidence type="ECO:0000256" key="2">
    <source>
        <dbReference type="ARBA" id="ARBA00008806"/>
    </source>
</evidence>
<comment type="subcellular location">
    <subcellularLocation>
        <location evidence="1">Cell membrane</location>
        <topology evidence="1">Multi-pass membrane protein</topology>
    </subcellularLocation>
</comment>
<dbReference type="PANTHER" id="PTHR37937:SF1">
    <property type="entry name" value="CONJUGATIVE TRANSFER: DNA TRANSPORT"/>
    <property type="match status" value="1"/>
</dbReference>
<dbReference type="RefSeq" id="WP_075139317.1">
    <property type="nucleotide sequence ID" value="NZ_CP015994.1"/>
</dbReference>
<proteinExistence type="inferred from homology"/>
<comment type="similarity">
    <text evidence="2">Belongs to the VirD4/TraG family.</text>
</comment>
<reference evidence="10" key="1">
    <citation type="submission" date="2018-06" db="EMBL/GenBank/DDBJ databases">
        <title>The Anaplasma ovis genome reveals a high proportion of pseudogenes.</title>
        <authorList>
            <person name="Liu Z."/>
            <person name="Peasley A.M."/>
            <person name="Yang J."/>
            <person name="Li Y."/>
            <person name="Guan G."/>
            <person name="Luo J."/>
            <person name="Yin H."/>
            <person name="Brayton K.A."/>
        </authorList>
    </citation>
    <scope>NUCLEOTIDE SEQUENCE [LARGE SCALE GENOMIC DNA]</scope>
    <source>
        <strain evidence="10">Haibei</strain>
    </source>
</reference>
<feature type="transmembrane region" description="Helical" evidence="8">
    <location>
        <begin position="12"/>
        <end position="40"/>
    </location>
</feature>
<evidence type="ECO:0000256" key="4">
    <source>
        <dbReference type="ARBA" id="ARBA00022692"/>
    </source>
</evidence>